<evidence type="ECO:0000256" key="5">
    <source>
        <dbReference type="ARBA" id="ARBA00023004"/>
    </source>
</evidence>
<dbReference type="EMBL" id="JAODYH010000004">
    <property type="protein sequence ID" value="MCT9810634.1"/>
    <property type="molecule type" value="Genomic_DNA"/>
</dbReference>
<dbReference type="PROSITE" id="PS00197">
    <property type="entry name" value="2FE2S_FER_1"/>
    <property type="match status" value="1"/>
</dbReference>
<dbReference type="InterPro" id="IPR001041">
    <property type="entry name" value="2Fe-2S_ferredoxin-type"/>
</dbReference>
<dbReference type="PROSITE" id="PS51085">
    <property type="entry name" value="2FE2S_FER_2"/>
    <property type="match status" value="1"/>
</dbReference>
<gene>
    <name evidence="9" type="ORF">N0K08_08315</name>
</gene>
<reference evidence="9 10" key="1">
    <citation type="submission" date="2022-09" db="EMBL/GenBank/DDBJ databases">
        <title>Draft genome of isolate Be4.</title>
        <authorList>
            <person name="Sanchez-Castro I."/>
            <person name="Martinez-Rodriguez P."/>
            <person name="Descostes M."/>
            <person name="Merroun M."/>
        </authorList>
    </citation>
    <scope>NUCLEOTIDE SEQUENCE [LARGE SCALE GENOMIC DNA]</scope>
    <source>
        <strain evidence="9 10">Be4</strain>
    </source>
</reference>
<dbReference type="Proteomes" id="UP001525968">
    <property type="component" value="Unassembled WGS sequence"/>
</dbReference>
<protein>
    <submittedName>
        <fullName evidence="9">PDR/VanB family oxidoreductase</fullName>
    </submittedName>
</protein>
<dbReference type="InterPro" id="IPR017927">
    <property type="entry name" value="FAD-bd_FR_type"/>
</dbReference>
<dbReference type="InterPro" id="IPR012675">
    <property type="entry name" value="Beta-grasp_dom_sf"/>
</dbReference>
<dbReference type="PRINTS" id="PR00409">
    <property type="entry name" value="PHDIOXRDTASE"/>
</dbReference>
<dbReference type="Pfam" id="PF00175">
    <property type="entry name" value="NAD_binding_1"/>
    <property type="match status" value="1"/>
</dbReference>
<dbReference type="Gene3D" id="3.10.20.30">
    <property type="match status" value="1"/>
</dbReference>
<evidence type="ECO:0000256" key="4">
    <source>
        <dbReference type="ARBA" id="ARBA00023002"/>
    </source>
</evidence>
<keyword evidence="3" id="KW-0479">Metal-binding</keyword>
<dbReference type="PANTHER" id="PTHR47354:SF1">
    <property type="entry name" value="CARNITINE MONOOXYGENASE REDUCTASE SUBUNIT"/>
    <property type="match status" value="1"/>
</dbReference>
<keyword evidence="2" id="KW-0001">2Fe-2S</keyword>
<dbReference type="InterPro" id="IPR039261">
    <property type="entry name" value="FNR_nucleotide-bd"/>
</dbReference>
<dbReference type="InterPro" id="IPR036010">
    <property type="entry name" value="2Fe-2S_ferredoxin-like_sf"/>
</dbReference>
<dbReference type="SUPFAM" id="SSF63380">
    <property type="entry name" value="Riboflavin synthase domain-like"/>
    <property type="match status" value="1"/>
</dbReference>
<dbReference type="RefSeq" id="WP_261499730.1">
    <property type="nucleotide sequence ID" value="NZ_JAODYH010000004.1"/>
</dbReference>
<keyword evidence="1" id="KW-0285">Flavoprotein</keyword>
<dbReference type="SUPFAM" id="SSF54292">
    <property type="entry name" value="2Fe-2S ferredoxin-like"/>
    <property type="match status" value="1"/>
</dbReference>
<dbReference type="CDD" id="cd00207">
    <property type="entry name" value="fer2"/>
    <property type="match status" value="1"/>
</dbReference>
<evidence type="ECO:0000256" key="3">
    <source>
        <dbReference type="ARBA" id="ARBA00022723"/>
    </source>
</evidence>
<evidence type="ECO:0000259" key="7">
    <source>
        <dbReference type="PROSITE" id="PS51085"/>
    </source>
</evidence>
<dbReference type="CDD" id="cd06185">
    <property type="entry name" value="PDR_like"/>
    <property type="match status" value="1"/>
</dbReference>
<keyword evidence="4" id="KW-0560">Oxidoreductase</keyword>
<dbReference type="Pfam" id="PF00111">
    <property type="entry name" value="Fer2"/>
    <property type="match status" value="1"/>
</dbReference>
<feature type="domain" description="2Fe-2S ferredoxin-type" evidence="7">
    <location>
        <begin position="238"/>
        <end position="323"/>
    </location>
</feature>
<proteinExistence type="predicted"/>
<evidence type="ECO:0000256" key="1">
    <source>
        <dbReference type="ARBA" id="ARBA00022630"/>
    </source>
</evidence>
<evidence type="ECO:0000313" key="9">
    <source>
        <dbReference type="EMBL" id="MCT9810634.1"/>
    </source>
</evidence>
<accession>A0ABT2PLB1</accession>
<dbReference type="InterPro" id="IPR001433">
    <property type="entry name" value="OxRdtase_FAD/NAD-bd"/>
</dbReference>
<comment type="caution">
    <text evidence="9">The sequence shown here is derived from an EMBL/GenBank/DDBJ whole genome shotgun (WGS) entry which is preliminary data.</text>
</comment>
<dbReference type="SUPFAM" id="SSF52343">
    <property type="entry name" value="Ferredoxin reductase-like, C-terminal NADP-linked domain"/>
    <property type="match status" value="1"/>
</dbReference>
<dbReference type="Gene3D" id="2.40.30.10">
    <property type="entry name" value="Translation factors"/>
    <property type="match status" value="1"/>
</dbReference>
<feature type="domain" description="FAD-binding FR-type" evidence="8">
    <location>
        <begin position="1"/>
        <end position="103"/>
    </location>
</feature>
<dbReference type="Pfam" id="PF00970">
    <property type="entry name" value="FAD_binding_6"/>
    <property type="match status" value="1"/>
</dbReference>
<name>A0ABT2PLB1_9BURK</name>
<sequence length="323" mass="34544">MKTLQARLHAIEQLATGIQRFEFRPTDETAWPAVCAGAHVDLHLAPRLSRSYSLVNAPGESHRYVVAVQRNATGQGGSRYLHDTLRVGDELQISAPRNAFPLEESAAQSILIAGGIGITPLWSMAQRLAQLGRPWTLHYATRTPASAAFAEQFVALAANSLGKVILYFDGGVSDQGLDLQAIAQDSPANAHLYCCGPARMLQAFEAATAQLPPERVHREYFAAPPAPAQDAASANQAFSVRLSKSGRLIPVHNDTSILEALLDAGVDVPYSCMSGICGMCTTGVLGGVPDHRDHVLSDAEKACGQQIILCCSRAKSPELLLEL</sequence>
<dbReference type="InterPro" id="IPR006058">
    <property type="entry name" value="2Fe2S_fd_BS"/>
</dbReference>
<dbReference type="PROSITE" id="PS51384">
    <property type="entry name" value="FAD_FR"/>
    <property type="match status" value="1"/>
</dbReference>
<organism evidence="9 10">
    <name type="scientific">Acidovorax bellezanensis</name>
    <dbReference type="NCBI Taxonomy" id="2976702"/>
    <lineage>
        <taxon>Bacteria</taxon>
        <taxon>Pseudomonadati</taxon>
        <taxon>Pseudomonadota</taxon>
        <taxon>Betaproteobacteria</taxon>
        <taxon>Burkholderiales</taxon>
        <taxon>Comamonadaceae</taxon>
        <taxon>Acidovorax</taxon>
    </lineage>
</organism>
<evidence type="ECO:0000256" key="6">
    <source>
        <dbReference type="ARBA" id="ARBA00023014"/>
    </source>
</evidence>
<evidence type="ECO:0000256" key="2">
    <source>
        <dbReference type="ARBA" id="ARBA00022714"/>
    </source>
</evidence>
<evidence type="ECO:0000259" key="8">
    <source>
        <dbReference type="PROSITE" id="PS51384"/>
    </source>
</evidence>
<dbReference type="InterPro" id="IPR008333">
    <property type="entry name" value="Cbr1-like_FAD-bd_dom"/>
</dbReference>
<dbReference type="Gene3D" id="3.40.50.80">
    <property type="entry name" value="Nucleotide-binding domain of ferredoxin-NADP reductase (FNR) module"/>
    <property type="match status" value="1"/>
</dbReference>
<evidence type="ECO:0000313" key="10">
    <source>
        <dbReference type="Proteomes" id="UP001525968"/>
    </source>
</evidence>
<keyword evidence="6" id="KW-0411">Iron-sulfur</keyword>
<dbReference type="PANTHER" id="PTHR47354">
    <property type="entry name" value="NADH OXIDOREDUCTASE HCR"/>
    <property type="match status" value="1"/>
</dbReference>
<dbReference type="InterPro" id="IPR050415">
    <property type="entry name" value="MRET"/>
</dbReference>
<keyword evidence="5" id="KW-0408">Iron</keyword>
<keyword evidence="10" id="KW-1185">Reference proteome</keyword>
<dbReference type="InterPro" id="IPR017938">
    <property type="entry name" value="Riboflavin_synthase-like_b-brl"/>
</dbReference>